<reference evidence="8 9" key="4">
    <citation type="journal article" date="2020" name="PLoS ONE">
        <title>Taxonomic classification of strain PO100/5 shows a broader geographic distribution and genetic markers of the recently described Corynebacterium silvaticum.</title>
        <authorList>
            <person name="Viana M.V.C."/>
            <person name="Profeta R."/>
            <person name="da Silva A.L."/>
            <person name="Hurtado R."/>
            <person name="Cerqueira J.C."/>
            <person name="Ribeiro B.F.S."/>
            <person name="Almeida M.O."/>
            <person name="Morais-Rodrigues F."/>
            <person name="Soares S.C."/>
            <person name="Oliveira M."/>
            <person name="Tavares L."/>
            <person name="Figueiredo H."/>
            <person name="Wattam A.R."/>
            <person name="Barh D."/>
            <person name="Ghosh P."/>
            <person name="Silva A."/>
            <person name="Azevedo V."/>
        </authorList>
    </citation>
    <scope>NUCLEOTIDE SEQUENCE [LARGE SCALE GENOMIC DNA]</scope>
    <source>
        <strain evidence="8 9">PO100/5</strain>
    </source>
</reference>
<comment type="subcellular location">
    <subcellularLocation>
        <location evidence="1">Secreted</location>
    </subcellularLocation>
</comment>
<name>A0A7U5HLL8_9CORY</name>
<dbReference type="KEGG" id="csil:CBE74_05440"/>
<dbReference type="PANTHER" id="PTHR38050:SF2">
    <property type="entry name" value="FERULOYL ESTERASE C-RELATED"/>
    <property type="match status" value="1"/>
</dbReference>
<evidence type="ECO:0000256" key="1">
    <source>
        <dbReference type="ARBA" id="ARBA00004613"/>
    </source>
</evidence>
<dbReference type="GO" id="GO:0005576">
    <property type="term" value="C:extracellular region"/>
    <property type="evidence" value="ECO:0007669"/>
    <property type="project" value="UniProtKB-SubCell"/>
</dbReference>
<keyword evidence="7" id="KW-0624">Polysaccharide degradation</keyword>
<evidence type="ECO:0000256" key="2">
    <source>
        <dbReference type="ARBA" id="ARBA00022525"/>
    </source>
</evidence>
<dbReference type="RefSeq" id="WP_087453846.1">
    <property type="nucleotide sequence ID" value="NZ_CP021417.2"/>
</dbReference>
<evidence type="ECO:0000313" key="8">
    <source>
        <dbReference type="EMBL" id="ARU46024.1"/>
    </source>
</evidence>
<dbReference type="GeneID" id="75007703"/>
<organism evidence="8 9">
    <name type="scientific">Corynebacterium silvaticum</name>
    <dbReference type="NCBI Taxonomy" id="2320431"/>
    <lineage>
        <taxon>Bacteria</taxon>
        <taxon>Bacillati</taxon>
        <taxon>Actinomycetota</taxon>
        <taxon>Actinomycetes</taxon>
        <taxon>Mycobacteriales</taxon>
        <taxon>Corynebacteriaceae</taxon>
        <taxon>Corynebacterium</taxon>
    </lineage>
</organism>
<keyword evidence="5" id="KW-0378">Hydrolase</keyword>
<evidence type="ECO:0000256" key="3">
    <source>
        <dbReference type="ARBA" id="ARBA00022651"/>
    </source>
</evidence>
<keyword evidence="9" id="KW-1185">Reference proteome</keyword>
<evidence type="ECO:0000256" key="6">
    <source>
        <dbReference type="ARBA" id="ARBA00023277"/>
    </source>
</evidence>
<keyword evidence="6" id="KW-0119">Carbohydrate metabolism</keyword>
<reference evidence="8 9" key="3">
    <citation type="journal article" date="2020" name="Int. J. Syst. Evol. Microbiol.">
        <title>Corynebacterium silvaticum sp. nov., a unique group of NTTB corynebacteria in wild boar and roe deer.</title>
        <authorList>
            <person name="Dangel A."/>
            <person name="Berger A."/>
            <person name="Rau J."/>
            <person name="Eisenberg T."/>
            <person name="Kampfer P."/>
            <person name="Margos G."/>
            <person name="Contzen M."/>
            <person name="Busse H.J."/>
            <person name="Konrad R."/>
            <person name="Peters M."/>
            <person name="Sting R."/>
            <person name="Sing A."/>
        </authorList>
    </citation>
    <scope>NUCLEOTIDE SEQUENCE [LARGE SCALE GENOMIC DNA]</scope>
    <source>
        <strain evidence="8 9">PO100/5</strain>
    </source>
</reference>
<keyword evidence="2" id="KW-0964">Secreted</keyword>
<dbReference type="InterPro" id="IPR043595">
    <property type="entry name" value="FaeB/C/D"/>
</dbReference>
<reference evidence="8 9" key="1">
    <citation type="journal article" date="2014" name="BMC Vet. Res.">
        <title>First report of Corynebacterium pseudotuberculosis from caseous lymphadenitis lesions in Black Alentejano pig (Sus scrofa domesticus).</title>
        <authorList>
            <person name="Oliveira M."/>
            <person name="Barroco C."/>
            <person name="Mottola C."/>
            <person name="Santos R."/>
            <person name="Lemsaddek A."/>
            <person name="Tavares L."/>
            <person name="Semedo-Lemsaddek T."/>
        </authorList>
    </citation>
    <scope>NUCLEOTIDE SEQUENCE [LARGE SCALE GENOMIC DNA]</scope>
    <source>
        <strain evidence="8 9">PO100/5</strain>
    </source>
</reference>
<keyword evidence="4" id="KW-0732">Signal</keyword>
<dbReference type="AlphaFoldDB" id="A0A7U5HLL8"/>
<sequence length="377" mass="40533">MIFGFGEKASHTEGYRPRHARPTAQRRAWRALTRDRRVTIAVASAALIGCLAVPVSLISDVEANPTLVSKSVVRQTPAIPQANDAPAQSAAAPYGGAAETVPVFSGPYPFDSTYNPHPSVLPGQMRNIEITAANGVRRRYLLHVGKNYRPERPAPSPVLFAFAGWRVDPEHFARESKFSEGDAGNDALVVFPAGSENSWEGAPYSVAAPGEDIAFVKQILEAIDRDYLIDRTRVYAAGMSNGGGMAAILGCHAPDVFAGIVSVSSAYYLPVTAGCKGKPVPTLDIHGTVDHVVAYEGGHRHGVPYHSVPHYLATVSQRNGCLPEKPTQLKVGDVEIEIFNGCAAETEHMRVLGQGHVWNQAPNASTAAWNFLSRQHL</sequence>
<dbReference type="SUPFAM" id="SSF53474">
    <property type="entry name" value="alpha/beta-Hydrolases"/>
    <property type="match status" value="1"/>
</dbReference>
<keyword evidence="3" id="KW-0858">Xylan degradation</keyword>
<dbReference type="PANTHER" id="PTHR38050">
    <property type="match status" value="1"/>
</dbReference>
<evidence type="ECO:0000256" key="5">
    <source>
        <dbReference type="ARBA" id="ARBA00022801"/>
    </source>
</evidence>
<gene>
    <name evidence="8" type="ORF">CBE74_05440</name>
</gene>
<dbReference type="GO" id="GO:0030600">
    <property type="term" value="F:feruloyl esterase activity"/>
    <property type="evidence" value="ECO:0007669"/>
    <property type="project" value="InterPro"/>
</dbReference>
<dbReference type="OrthoDB" id="9767239at2"/>
<dbReference type="GO" id="GO:0045493">
    <property type="term" value="P:xylan catabolic process"/>
    <property type="evidence" value="ECO:0007669"/>
    <property type="project" value="UniProtKB-KW"/>
</dbReference>
<dbReference type="Pfam" id="PF10503">
    <property type="entry name" value="Esterase_PHB"/>
    <property type="match status" value="1"/>
</dbReference>
<protein>
    <submittedName>
        <fullName evidence="8">PHB depolymerase family esterase</fullName>
    </submittedName>
</protein>
<dbReference type="InterPro" id="IPR029058">
    <property type="entry name" value="AB_hydrolase_fold"/>
</dbReference>
<evidence type="ECO:0000313" key="9">
    <source>
        <dbReference type="Proteomes" id="UP000195652"/>
    </source>
</evidence>
<dbReference type="Gene3D" id="3.40.50.1820">
    <property type="entry name" value="alpha/beta hydrolase"/>
    <property type="match status" value="1"/>
</dbReference>
<dbReference type="Proteomes" id="UP000195652">
    <property type="component" value="Chromosome"/>
</dbReference>
<evidence type="ECO:0000256" key="4">
    <source>
        <dbReference type="ARBA" id="ARBA00022729"/>
    </source>
</evidence>
<dbReference type="InterPro" id="IPR010126">
    <property type="entry name" value="Esterase_phb"/>
</dbReference>
<reference evidence="8 9" key="2">
    <citation type="journal article" date="2020" name="Antonie Van Leeuwenhoek">
        <title>Phylogenomic characterisation of a novel corynebacterial species pathogenic to animals.</title>
        <authorList>
            <person name="Moller J."/>
            <person name="Musella L."/>
            <person name="Melnikov V."/>
            <person name="Geissdorfer W."/>
            <person name="Burkovski A."/>
            <person name="Sangal V."/>
        </authorList>
    </citation>
    <scope>NUCLEOTIDE SEQUENCE [LARGE SCALE GENOMIC DNA]</scope>
    <source>
        <strain evidence="8 9">PO100/5</strain>
    </source>
</reference>
<dbReference type="EMBL" id="CP021417">
    <property type="protein sequence ID" value="ARU46024.1"/>
    <property type="molecule type" value="Genomic_DNA"/>
</dbReference>
<proteinExistence type="predicted"/>
<evidence type="ECO:0000256" key="7">
    <source>
        <dbReference type="ARBA" id="ARBA00023326"/>
    </source>
</evidence>
<accession>A0A7U5HLL8</accession>